<organism evidence="3 4">
    <name type="scientific">Trifolium pratense</name>
    <name type="common">Red clover</name>
    <dbReference type="NCBI Taxonomy" id="57577"/>
    <lineage>
        <taxon>Eukaryota</taxon>
        <taxon>Viridiplantae</taxon>
        <taxon>Streptophyta</taxon>
        <taxon>Embryophyta</taxon>
        <taxon>Tracheophyta</taxon>
        <taxon>Spermatophyta</taxon>
        <taxon>Magnoliopsida</taxon>
        <taxon>eudicotyledons</taxon>
        <taxon>Gunneridae</taxon>
        <taxon>Pentapetalae</taxon>
        <taxon>rosids</taxon>
        <taxon>fabids</taxon>
        <taxon>Fabales</taxon>
        <taxon>Fabaceae</taxon>
        <taxon>Papilionoideae</taxon>
        <taxon>50 kb inversion clade</taxon>
        <taxon>NPAAA clade</taxon>
        <taxon>Hologalegina</taxon>
        <taxon>IRL clade</taxon>
        <taxon>Trifolieae</taxon>
        <taxon>Trifolium</taxon>
    </lineage>
</organism>
<evidence type="ECO:0000256" key="2">
    <source>
        <dbReference type="SAM" id="MobiDB-lite"/>
    </source>
</evidence>
<name>A0A2K3PNR8_TRIPR</name>
<dbReference type="EMBL" id="ASHM01008931">
    <property type="protein sequence ID" value="PNY16933.1"/>
    <property type="molecule type" value="Genomic_DNA"/>
</dbReference>
<dbReference type="Pfam" id="PF14223">
    <property type="entry name" value="Retrotran_gag_2"/>
    <property type="match status" value="1"/>
</dbReference>
<feature type="region of interest" description="Disordered" evidence="2">
    <location>
        <begin position="138"/>
        <end position="170"/>
    </location>
</feature>
<proteinExistence type="predicted"/>
<gene>
    <name evidence="3" type="ORF">L195_g013664</name>
</gene>
<evidence type="ECO:0008006" key="5">
    <source>
        <dbReference type="Google" id="ProtNLM"/>
    </source>
</evidence>
<dbReference type="Proteomes" id="UP000236291">
    <property type="component" value="Unassembled WGS sequence"/>
</dbReference>
<sequence>MNLRFQAITSKLEDHNNKLSNKELVSKLLRSLPLNWNVISNTIEETEDINSMSPESLIDLLTFHELALKDMQEVKGEEAEAARKGKQALEREDLVEEPDEEYLERFSRKIQKWYNFKKNGGRLAKGMTTWDVLDNFSERAPGAKGSSSEDGSDSEDSSPDEKSEPESIDSIQRTVNQVYSRLSKAKLIKHLKKTLLKLSNSQQKYKKLKADYENLSKQANHSEDLVQNDFIKTKDLKNDYAMCYKPFEHSFALKEYCNTNADQNKIVSMLCNLKTNNTNGIGYSSNKTLEEPSSSIIDGSFSLPNLYTTFVSDSTQMKQMKDEDWATNSLGPSSKWVPRDKIVYLIAGETKTLNLPITWMHVTVNGRRAIVHKRHIFEESDGEEDKMEYIRSRREYEEFEDCFEEDFDDRNSLWWDECSEFDLERD</sequence>
<reference evidence="3 4" key="2">
    <citation type="journal article" date="2017" name="Front. Plant Sci.">
        <title>Gene Classification and Mining of Molecular Markers Useful in Red Clover (Trifolium pratense) Breeding.</title>
        <authorList>
            <person name="Istvanek J."/>
            <person name="Dluhosova J."/>
            <person name="Dluhos P."/>
            <person name="Patkova L."/>
            <person name="Nedelnik J."/>
            <person name="Repkova J."/>
        </authorList>
    </citation>
    <scope>NUCLEOTIDE SEQUENCE [LARGE SCALE GENOMIC DNA]</scope>
    <source>
        <strain evidence="4">cv. Tatra</strain>
        <tissue evidence="3">Young leaves</tissue>
    </source>
</reference>
<evidence type="ECO:0000313" key="3">
    <source>
        <dbReference type="EMBL" id="PNY16933.1"/>
    </source>
</evidence>
<dbReference type="AlphaFoldDB" id="A0A2K3PNR8"/>
<comment type="caution">
    <text evidence="3">The sequence shown here is derived from an EMBL/GenBank/DDBJ whole genome shotgun (WGS) entry which is preliminary data.</text>
</comment>
<evidence type="ECO:0000313" key="4">
    <source>
        <dbReference type="Proteomes" id="UP000236291"/>
    </source>
</evidence>
<feature type="coiled-coil region" evidence="1">
    <location>
        <begin position="191"/>
        <end position="225"/>
    </location>
</feature>
<evidence type="ECO:0000256" key="1">
    <source>
        <dbReference type="SAM" id="Coils"/>
    </source>
</evidence>
<reference evidence="3 4" key="1">
    <citation type="journal article" date="2014" name="Am. J. Bot.">
        <title>Genome assembly and annotation for red clover (Trifolium pratense; Fabaceae).</title>
        <authorList>
            <person name="Istvanek J."/>
            <person name="Jaros M."/>
            <person name="Krenek A."/>
            <person name="Repkova J."/>
        </authorList>
    </citation>
    <scope>NUCLEOTIDE SEQUENCE [LARGE SCALE GENOMIC DNA]</scope>
    <source>
        <strain evidence="4">cv. Tatra</strain>
        <tissue evidence="3">Young leaves</tissue>
    </source>
</reference>
<accession>A0A2K3PNR8</accession>
<keyword evidence="1" id="KW-0175">Coiled coil</keyword>
<protein>
    <recommendedName>
        <fullName evidence="5">UBN2 domain-containing protein</fullName>
    </recommendedName>
</protein>